<keyword evidence="2" id="KW-1185">Reference proteome</keyword>
<gene>
    <name evidence="1" type="ORF">RHMOL_Rhmol01G0190900</name>
</gene>
<organism evidence="1 2">
    <name type="scientific">Rhododendron molle</name>
    <name type="common">Chinese azalea</name>
    <name type="synonym">Azalea mollis</name>
    <dbReference type="NCBI Taxonomy" id="49168"/>
    <lineage>
        <taxon>Eukaryota</taxon>
        <taxon>Viridiplantae</taxon>
        <taxon>Streptophyta</taxon>
        <taxon>Embryophyta</taxon>
        <taxon>Tracheophyta</taxon>
        <taxon>Spermatophyta</taxon>
        <taxon>Magnoliopsida</taxon>
        <taxon>eudicotyledons</taxon>
        <taxon>Gunneridae</taxon>
        <taxon>Pentapetalae</taxon>
        <taxon>asterids</taxon>
        <taxon>Ericales</taxon>
        <taxon>Ericaceae</taxon>
        <taxon>Ericoideae</taxon>
        <taxon>Rhodoreae</taxon>
        <taxon>Rhododendron</taxon>
    </lineage>
</organism>
<evidence type="ECO:0000313" key="1">
    <source>
        <dbReference type="EMBL" id="KAI8572342.1"/>
    </source>
</evidence>
<accession>A0ACC0Q514</accession>
<comment type="caution">
    <text evidence="1">The sequence shown here is derived from an EMBL/GenBank/DDBJ whole genome shotgun (WGS) entry which is preliminary data.</text>
</comment>
<proteinExistence type="predicted"/>
<dbReference type="Proteomes" id="UP001062846">
    <property type="component" value="Chromosome 1"/>
</dbReference>
<sequence>MFSRISGVLPEEGYPIISYNLEISRSDDQFVLSIRSFKPSKRVANGSCISFFARLGWMVVEISSDNYSSSASSPVVDELICDTLWIQAFYLTPINFIEPFDPSDRFRDRHQYDYELLLSKLDLPEDLELHVVPEPPSEELELPPEEDDEVVQNPDAHPNPADLAEPMSDAAPDAQE</sequence>
<dbReference type="EMBL" id="CM046388">
    <property type="protein sequence ID" value="KAI8572342.1"/>
    <property type="molecule type" value="Genomic_DNA"/>
</dbReference>
<name>A0ACC0Q514_RHOML</name>
<reference evidence="1" key="1">
    <citation type="submission" date="2022-02" db="EMBL/GenBank/DDBJ databases">
        <title>Plant Genome Project.</title>
        <authorList>
            <person name="Zhang R.-G."/>
        </authorList>
    </citation>
    <scope>NUCLEOTIDE SEQUENCE</scope>
    <source>
        <strain evidence="1">AT1</strain>
    </source>
</reference>
<protein>
    <submittedName>
        <fullName evidence="1">Uncharacterized protein</fullName>
    </submittedName>
</protein>
<evidence type="ECO:0000313" key="2">
    <source>
        <dbReference type="Proteomes" id="UP001062846"/>
    </source>
</evidence>